<gene>
    <name evidence="1" type="ORF">T11_1063</name>
</gene>
<dbReference type="Proteomes" id="UP000055024">
    <property type="component" value="Unassembled WGS sequence"/>
</dbReference>
<organism evidence="1 2">
    <name type="scientific">Trichinella zimbabwensis</name>
    <dbReference type="NCBI Taxonomy" id="268475"/>
    <lineage>
        <taxon>Eukaryota</taxon>
        <taxon>Metazoa</taxon>
        <taxon>Ecdysozoa</taxon>
        <taxon>Nematoda</taxon>
        <taxon>Enoplea</taxon>
        <taxon>Dorylaimia</taxon>
        <taxon>Trichinellida</taxon>
        <taxon>Trichinellidae</taxon>
        <taxon>Trichinella</taxon>
    </lineage>
</organism>
<evidence type="ECO:0000313" key="1">
    <source>
        <dbReference type="EMBL" id="KRZ11306.1"/>
    </source>
</evidence>
<sequence length="109" mass="11905">MRPDLTGRKGLLLTADGPHIIVCQQHQNSKAVPLDSDVKLSIEASSRSRRSLKSSFNFGRVDNGIFGAVDGSSKLNKANFYTAKFSRVGYHSVEMLATCTISSRDLESD</sequence>
<dbReference type="AlphaFoldDB" id="A0A0V1HL79"/>
<dbReference type="EMBL" id="JYDP01000051">
    <property type="protein sequence ID" value="KRZ11306.1"/>
    <property type="molecule type" value="Genomic_DNA"/>
</dbReference>
<comment type="caution">
    <text evidence="1">The sequence shown here is derived from an EMBL/GenBank/DDBJ whole genome shotgun (WGS) entry which is preliminary data.</text>
</comment>
<keyword evidence="2" id="KW-1185">Reference proteome</keyword>
<accession>A0A0V1HL79</accession>
<name>A0A0V1HL79_9BILA</name>
<reference evidence="1 2" key="1">
    <citation type="submission" date="2015-01" db="EMBL/GenBank/DDBJ databases">
        <title>Evolution of Trichinella species and genotypes.</title>
        <authorList>
            <person name="Korhonen P.K."/>
            <person name="Edoardo P."/>
            <person name="Giuseppe L.R."/>
            <person name="Gasser R.B."/>
        </authorList>
    </citation>
    <scope>NUCLEOTIDE SEQUENCE [LARGE SCALE GENOMIC DNA]</scope>
    <source>
        <strain evidence="1">ISS1029</strain>
    </source>
</reference>
<evidence type="ECO:0000313" key="2">
    <source>
        <dbReference type="Proteomes" id="UP000055024"/>
    </source>
</evidence>
<proteinExistence type="predicted"/>
<protein>
    <submittedName>
        <fullName evidence="1">Uncharacterized protein</fullName>
    </submittedName>
</protein>